<dbReference type="Proteomes" id="UP000077926">
    <property type="component" value="Chromosome"/>
</dbReference>
<gene>
    <name evidence="2" type="ORF">ABE28_011500</name>
</gene>
<feature type="transmembrane region" description="Helical" evidence="1">
    <location>
        <begin position="26"/>
        <end position="46"/>
    </location>
</feature>
<name>A0A1B3XP46_9BACI</name>
<evidence type="ECO:0000313" key="3">
    <source>
        <dbReference type="Proteomes" id="UP000077926"/>
    </source>
</evidence>
<accession>A0A1B3XP46</accession>
<evidence type="ECO:0000313" key="2">
    <source>
        <dbReference type="EMBL" id="AOH54976.1"/>
    </source>
</evidence>
<sequence length="199" mass="23589">MIWAFVILFLAVFTMGLIGTPSWGPFILMFLFLAYLFRYYYYHVLFGKNADTIKHYLRKSKIPYYRFIYELLYGNEAEAEKTMNRIKQKTAKNHANVMLLTKQEKYKEAKTLLSKMKDNNFKFYYGAVISLHEGNQHAYNAYKEQIEDNVYLSWLNAEEYVLEGNTNEAIEIMDKQIKHLRGLKLLSAVHYRASMIQDV</sequence>
<dbReference type="OrthoDB" id="2474954at2"/>
<evidence type="ECO:0000256" key="1">
    <source>
        <dbReference type="SAM" id="Phobius"/>
    </source>
</evidence>
<proteinExistence type="predicted"/>
<keyword evidence="1" id="KW-1133">Transmembrane helix</keyword>
<keyword evidence="3" id="KW-1185">Reference proteome</keyword>
<dbReference type="KEGG" id="bmur:ABE28_011500"/>
<dbReference type="RefSeq" id="WP_064465081.1">
    <property type="nucleotide sequence ID" value="NZ_CP017080.1"/>
</dbReference>
<dbReference type="STRING" id="264697.ABE28_011500"/>
<reference evidence="2 3" key="1">
    <citation type="submission" date="2016-08" db="EMBL/GenBank/DDBJ databases">
        <title>Complete genome sequence of Bacillus muralis G25-68, a strain with toxicity to nematodes.</title>
        <authorList>
            <person name="Zheng Z."/>
        </authorList>
    </citation>
    <scope>NUCLEOTIDE SEQUENCE [LARGE SCALE GENOMIC DNA]</scope>
    <source>
        <strain evidence="2 3">G25-68</strain>
    </source>
</reference>
<keyword evidence="1" id="KW-0812">Transmembrane</keyword>
<protein>
    <submittedName>
        <fullName evidence="2">Uncharacterized protein</fullName>
    </submittedName>
</protein>
<dbReference type="AlphaFoldDB" id="A0A1B3XP46"/>
<organism evidence="2 3">
    <name type="scientific">Peribacillus muralis</name>
    <dbReference type="NCBI Taxonomy" id="264697"/>
    <lineage>
        <taxon>Bacteria</taxon>
        <taxon>Bacillati</taxon>
        <taxon>Bacillota</taxon>
        <taxon>Bacilli</taxon>
        <taxon>Bacillales</taxon>
        <taxon>Bacillaceae</taxon>
        <taxon>Peribacillus</taxon>
    </lineage>
</organism>
<keyword evidence="1" id="KW-0472">Membrane</keyword>
<dbReference type="EMBL" id="CP017080">
    <property type="protein sequence ID" value="AOH54976.1"/>
    <property type="molecule type" value="Genomic_DNA"/>
</dbReference>